<proteinExistence type="inferred from homology"/>
<dbReference type="Proteomes" id="UP000034799">
    <property type="component" value="Unassembled WGS sequence"/>
</dbReference>
<dbReference type="SUPFAM" id="SSF51735">
    <property type="entry name" value="NAD(P)-binding Rossmann-fold domains"/>
    <property type="match status" value="1"/>
</dbReference>
<dbReference type="PANTHER" id="PTHR43000">
    <property type="entry name" value="DTDP-D-GLUCOSE 4,6-DEHYDRATASE-RELATED"/>
    <property type="match status" value="1"/>
</dbReference>
<dbReference type="Gene3D" id="3.90.25.10">
    <property type="entry name" value="UDP-galactose 4-epimerase, domain 1"/>
    <property type="match status" value="1"/>
</dbReference>
<gene>
    <name evidence="4" type="ORF">UT34_C0002G0034</name>
</gene>
<comment type="caution">
    <text evidence="4">The sequence shown here is derived from an EMBL/GenBank/DDBJ whole genome shotgun (WGS) entry which is preliminary data.</text>
</comment>
<keyword evidence="2" id="KW-1133">Transmembrane helix</keyword>
<name>A0A0G0QV50_9BACT</name>
<dbReference type="STRING" id="1619100.UT34_C0002G0034"/>
<dbReference type="InterPro" id="IPR025101">
    <property type="entry name" value="DUF4012"/>
</dbReference>
<feature type="transmembrane region" description="Helical" evidence="2">
    <location>
        <begin position="384"/>
        <end position="406"/>
    </location>
</feature>
<evidence type="ECO:0000313" key="4">
    <source>
        <dbReference type="EMBL" id="KKR05527.1"/>
    </source>
</evidence>
<dbReference type="InterPro" id="IPR001509">
    <property type="entry name" value="Epimerase_deHydtase"/>
</dbReference>
<evidence type="ECO:0000259" key="3">
    <source>
        <dbReference type="Pfam" id="PF01370"/>
    </source>
</evidence>
<dbReference type="EMBL" id="LBWK01000002">
    <property type="protein sequence ID" value="KKR05527.1"/>
    <property type="molecule type" value="Genomic_DNA"/>
</dbReference>
<reference evidence="4 5" key="1">
    <citation type="journal article" date="2015" name="Nature">
        <title>rRNA introns, odd ribosomes, and small enigmatic genomes across a large radiation of phyla.</title>
        <authorList>
            <person name="Brown C.T."/>
            <person name="Hug L.A."/>
            <person name="Thomas B.C."/>
            <person name="Sharon I."/>
            <person name="Castelle C.J."/>
            <person name="Singh A."/>
            <person name="Wilkins M.J."/>
            <person name="Williams K.H."/>
            <person name="Banfield J.F."/>
        </authorList>
    </citation>
    <scope>NUCLEOTIDE SEQUENCE [LARGE SCALE GENOMIC DNA]</scope>
</reference>
<dbReference type="InterPro" id="IPR036291">
    <property type="entry name" value="NAD(P)-bd_dom_sf"/>
</dbReference>
<comment type="similarity">
    <text evidence="1">Belongs to the NAD(P)-dependent epimerase/dehydratase family.</text>
</comment>
<evidence type="ECO:0000256" key="2">
    <source>
        <dbReference type="SAM" id="Phobius"/>
    </source>
</evidence>
<dbReference type="Pfam" id="PF13196">
    <property type="entry name" value="DUF4012"/>
    <property type="match status" value="1"/>
</dbReference>
<keyword evidence="2" id="KW-0472">Membrane</keyword>
<feature type="domain" description="NAD-dependent epimerase/dehydratase" evidence="3">
    <location>
        <begin position="24"/>
        <end position="234"/>
    </location>
</feature>
<evidence type="ECO:0000256" key="1">
    <source>
        <dbReference type="ARBA" id="ARBA00007637"/>
    </source>
</evidence>
<keyword evidence="2" id="KW-0812">Transmembrane</keyword>
<accession>A0A0G0QV50</accession>
<organism evidence="4 5">
    <name type="scientific">candidate division WS6 bacterium GW2011_GWF2_39_15</name>
    <dbReference type="NCBI Taxonomy" id="1619100"/>
    <lineage>
        <taxon>Bacteria</taxon>
        <taxon>Candidatus Dojkabacteria</taxon>
    </lineage>
</organism>
<dbReference type="Gene3D" id="3.40.50.720">
    <property type="entry name" value="NAD(P)-binding Rossmann-like Domain"/>
    <property type="match status" value="1"/>
</dbReference>
<dbReference type="Pfam" id="PF01370">
    <property type="entry name" value="Epimerase"/>
    <property type="match status" value="1"/>
</dbReference>
<protein>
    <recommendedName>
        <fullName evidence="3">NAD-dependent epimerase/dehydratase domain-containing protein</fullName>
    </recommendedName>
</protein>
<evidence type="ECO:0000313" key="5">
    <source>
        <dbReference type="Proteomes" id="UP000034799"/>
    </source>
</evidence>
<sequence>MASKYSDVKLSTTVSLLVHGGNPLGFKLAKTLLEQGGKVIIVDHFNSESKKYISELKKLGTADFIDFTGIESLFKTINRIDYVYYILEEYLNIQRSFSSKDFLEESNYLNHTLKASQKSDSKFALITTIKLNEQLSAHILNNNLSAPSPYSAIELQKYCETLTAEYRDKSKLNARIIRLGTLLGTEIETLRDPILNDMISESSNRGYITIAGEGLELHYLLNIDDAIYGILKLTFSSQTEGEVISLANNHDYTTLSLAYKLLEINPEISEIKFGPATNKEEYISFEHYTPAPNASNYGWKQAITLEQSIVETIETLYPKTGQIIKKSLEKPAPQEKSEETIRVKSVKTPLGDFFDILSRPFKLLTRSSTNSWEKFKGSLTKGKIAQLVIIGIAAFLFIIFVLYPILTVSAGGYLAYKNLMAAKEQASQLELTKAEKSLEKSEEYIDKVSGAFGRTKWMFAVTGAQDTYDNVSQLIFASQYAVSGAKDVASAVEPLAMYLTNFKPALNFQNTLPSSSREYRDYLVSLKQNRSLLQKGVYDLNIASDLIDTVKTNTFPVSLQNYIAQLKSYNDQLGEQIIPLEKVVTFLPDILGIEQRVRYLILLQNPAELRSTGGWPSSYALVAFEGGQIRELKVDDIYNIDGELINADIKMSTPLSMKRALGVDLQTFSLSNWDPDLKGVSDLDEKLLNEIDPGVKIDGVITIDTEVLKSLLGVWGEVIIPGETQPITADNLDDKISALHKEFKPGESLKAPFLANLANTSLQKLLTAEVPEYSKISTVVMDSLEQKHLNIYLKNRDAFEYLSENGWSGTLLNDYKSAPFSIEWNWGANKVNNKIERSRSINIDIFDTESVDYTYQLAIRNTATSKIYPQGDYSNYLRVYMPENAQIKSVKGFSDSDYQIYLEKGYKVIGGWLNVPIQSSRNFEIKYNIGKNSTYKPITVNNEDISLALNIYKQPGTFDDPTSINITYPDTWAVVNNDTMDGVLNQLLSQTKLTSDLKYNIIWNTK</sequence>
<dbReference type="AlphaFoldDB" id="A0A0G0QV50"/>